<evidence type="ECO:0000313" key="1">
    <source>
        <dbReference type="Proteomes" id="UP000035642"/>
    </source>
</evidence>
<accession>A0A0K0DGX2</accession>
<keyword evidence="1" id="KW-1185">Reference proteome</keyword>
<evidence type="ECO:0000313" key="2">
    <source>
        <dbReference type="WBParaSite" id="ACAC_0001037501-mRNA-1"/>
    </source>
</evidence>
<organism evidence="1 2">
    <name type="scientific">Angiostrongylus cantonensis</name>
    <name type="common">Rat lungworm</name>
    <dbReference type="NCBI Taxonomy" id="6313"/>
    <lineage>
        <taxon>Eukaryota</taxon>
        <taxon>Metazoa</taxon>
        <taxon>Ecdysozoa</taxon>
        <taxon>Nematoda</taxon>
        <taxon>Chromadorea</taxon>
        <taxon>Rhabditida</taxon>
        <taxon>Rhabditina</taxon>
        <taxon>Rhabditomorpha</taxon>
        <taxon>Strongyloidea</taxon>
        <taxon>Metastrongylidae</taxon>
        <taxon>Angiostrongylus</taxon>
    </lineage>
</organism>
<dbReference type="WBParaSite" id="ACAC_0001037501-mRNA-1">
    <property type="protein sequence ID" value="ACAC_0001037501-mRNA-1"/>
    <property type="gene ID" value="ACAC_0001037501"/>
</dbReference>
<dbReference type="Proteomes" id="UP000035642">
    <property type="component" value="Unassembled WGS sequence"/>
</dbReference>
<protein>
    <submittedName>
        <fullName evidence="2">Uncharacterized protein</fullName>
    </submittedName>
</protein>
<reference evidence="1" key="1">
    <citation type="submission" date="2012-09" db="EMBL/GenBank/DDBJ databases">
        <authorList>
            <person name="Martin A.A."/>
        </authorList>
    </citation>
    <scope>NUCLEOTIDE SEQUENCE</scope>
</reference>
<name>A0A0K0DGX2_ANGCA</name>
<sequence length="53" mass="6169">MCCVREIARGAFSTGSSRIQETNGRRKFPEWFGWIPEYSTRRKIIFTLIACVV</sequence>
<proteinExistence type="predicted"/>
<reference evidence="2" key="2">
    <citation type="submission" date="2017-02" db="UniProtKB">
        <authorList>
            <consortium name="WormBaseParasite"/>
        </authorList>
    </citation>
    <scope>IDENTIFICATION</scope>
</reference>
<dbReference type="AlphaFoldDB" id="A0A0K0DGX2"/>